<evidence type="ECO:0000256" key="2">
    <source>
        <dbReference type="PROSITE-ProRule" id="PRU00335"/>
    </source>
</evidence>
<dbReference type="PROSITE" id="PS50977">
    <property type="entry name" value="HTH_TETR_2"/>
    <property type="match status" value="1"/>
</dbReference>
<dbReference type="PATRIC" id="fig|134601.6.peg.973"/>
<evidence type="ECO:0000313" key="4">
    <source>
        <dbReference type="EMBL" id="AKS31295.1"/>
    </source>
</evidence>
<dbReference type="GO" id="GO:0000976">
    <property type="term" value="F:transcription cis-regulatory region binding"/>
    <property type="evidence" value="ECO:0007669"/>
    <property type="project" value="TreeGrafter"/>
</dbReference>
<organism evidence="4 5">
    <name type="scientific">Mycolicibacterium goodii</name>
    <name type="common">Mycobacterium goodii</name>
    <dbReference type="NCBI Taxonomy" id="134601"/>
    <lineage>
        <taxon>Bacteria</taxon>
        <taxon>Bacillati</taxon>
        <taxon>Actinomycetota</taxon>
        <taxon>Actinomycetes</taxon>
        <taxon>Mycobacteriales</taxon>
        <taxon>Mycobacteriaceae</taxon>
        <taxon>Mycolicibacterium</taxon>
    </lineage>
</organism>
<dbReference type="Gene3D" id="1.10.357.10">
    <property type="entry name" value="Tetracycline Repressor, domain 2"/>
    <property type="match status" value="1"/>
</dbReference>
<dbReference type="EMBL" id="CP012150">
    <property type="protein sequence ID" value="AKS31295.1"/>
    <property type="molecule type" value="Genomic_DNA"/>
</dbReference>
<evidence type="ECO:0000259" key="3">
    <source>
        <dbReference type="PROSITE" id="PS50977"/>
    </source>
</evidence>
<dbReference type="AlphaFoldDB" id="A0A0K0X1G8"/>
<dbReference type="GO" id="GO:0003700">
    <property type="term" value="F:DNA-binding transcription factor activity"/>
    <property type="evidence" value="ECO:0007669"/>
    <property type="project" value="TreeGrafter"/>
</dbReference>
<dbReference type="OrthoDB" id="5242485at2"/>
<dbReference type="InterPro" id="IPR001647">
    <property type="entry name" value="HTH_TetR"/>
</dbReference>
<dbReference type="RefSeq" id="WP_049743703.1">
    <property type="nucleotide sequence ID" value="NZ_CP012150.1"/>
</dbReference>
<dbReference type="Pfam" id="PF00440">
    <property type="entry name" value="TetR_N"/>
    <property type="match status" value="1"/>
</dbReference>
<dbReference type="PANTHER" id="PTHR30055:SF187">
    <property type="entry name" value="TRANSCRIPTIONAL REGULATORY PROTEIN"/>
    <property type="match status" value="1"/>
</dbReference>
<sequence length="210" mass="22317">MTTALTGTAAAGGSGGDAFRVRLLDGLSASIGDKGYRESTVADIVRHARTSKRTFYDQFASKEACFIELLKANNAALVDRIRSAVDPEAQWQDQIDQAVGAYVGHIEAAPSITLSWIRELPALGPAARPLQRAAMGALTDLLVELSDSPGFRRARIPGLSRPMAIILLGGLRELTALIVEDGHDIRDIYGPAVAASRAILTAGSAEHQTR</sequence>
<feature type="domain" description="HTH tetR-type" evidence="3">
    <location>
        <begin position="17"/>
        <end position="77"/>
    </location>
</feature>
<gene>
    <name evidence="4" type="ORF">AFA91_04695</name>
</gene>
<dbReference type="SUPFAM" id="SSF46689">
    <property type="entry name" value="Homeodomain-like"/>
    <property type="match status" value="1"/>
</dbReference>
<evidence type="ECO:0000256" key="1">
    <source>
        <dbReference type="ARBA" id="ARBA00023125"/>
    </source>
</evidence>
<protein>
    <submittedName>
        <fullName evidence="4">TetR family transcriptional regulator</fullName>
    </submittedName>
</protein>
<dbReference type="KEGG" id="mgo:AFA91_04695"/>
<dbReference type="Proteomes" id="UP000062255">
    <property type="component" value="Chromosome"/>
</dbReference>
<dbReference type="InterPro" id="IPR009057">
    <property type="entry name" value="Homeodomain-like_sf"/>
</dbReference>
<dbReference type="STRING" id="134601.AFA91_04695"/>
<keyword evidence="1 2" id="KW-0238">DNA-binding</keyword>
<dbReference type="InterPro" id="IPR050109">
    <property type="entry name" value="HTH-type_TetR-like_transc_reg"/>
</dbReference>
<evidence type="ECO:0000313" key="5">
    <source>
        <dbReference type="Proteomes" id="UP000062255"/>
    </source>
</evidence>
<reference evidence="4 5" key="1">
    <citation type="submission" date="2015-07" db="EMBL/GenBank/DDBJ databases">
        <title>Complete genome sequence of Mycobacterium goodii X7B, a facultative thermophilic biodesulfurizing bacterium.</title>
        <authorList>
            <person name="Yu B."/>
            <person name="Li F."/>
            <person name="Xu P."/>
        </authorList>
    </citation>
    <scope>NUCLEOTIDE SEQUENCE [LARGE SCALE GENOMIC DNA]</scope>
    <source>
        <strain evidence="4 5">X7B</strain>
    </source>
</reference>
<feature type="DNA-binding region" description="H-T-H motif" evidence="2">
    <location>
        <begin position="40"/>
        <end position="59"/>
    </location>
</feature>
<name>A0A0K0X1G8_MYCGD</name>
<dbReference type="PANTHER" id="PTHR30055">
    <property type="entry name" value="HTH-TYPE TRANSCRIPTIONAL REGULATOR RUTR"/>
    <property type="match status" value="1"/>
</dbReference>
<accession>A0A0K0X1G8</accession>
<proteinExistence type="predicted"/>